<feature type="compositionally biased region" description="Polar residues" evidence="1">
    <location>
        <begin position="12"/>
        <end position="22"/>
    </location>
</feature>
<protein>
    <submittedName>
        <fullName evidence="2">Uncharacterized protein</fullName>
    </submittedName>
</protein>
<evidence type="ECO:0000313" key="3">
    <source>
        <dbReference type="Proteomes" id="UP000185093"/>
    </source>
</evidence>
<dbReference type="EMBL" id="FSQZ01000001">
    <property type="protein sequence ID" value="SIN69470.1"/>
    <property type="molecule type" value="Genomic_DNA"/>
</dbReference>
<comment type="caution">
    <text evidence="2">The sequence shown here is derived from an EMBL/GenBank/DDBJ whole genome shotgun (WGS) entry which is preliminary data.</text>
</comment>
<accession>A0ABY1JDP6</accession>
<gene>
    <name evidence="2" type="ORF">SAMN05444368_1252</name>
</gene>
<proteinExistence type="predicted"/>
<feature type="region of interest" description="Disordered" evidence="1">
    <location>
        <begin position="1"/>
        <end position="22"/>
    </location>
</feature>
<name>A0ABY1JDP6_9BACT</name>
<sequence length="64" mass="7688">MKGRRAMEEKQNQNQPIQVYENPTSKRIEIHSRHHKLVVRDMKTGRNELERTLPLFILPNCTLY</sequence>
<evidence type="ECO:0000313" key="2">
    <source>
        <dbReference type="EMBL" id="SIN69470.1"/>
    </source>
</evidence>
<organism evidence="2 3">
    <name type="scientific">Acetomicrobium flavidum</name>
    <dbReference type="NCBI Taxonomy" id="49896"/>
    <lineage>
        <taxon>Bacteria</taxon>
        <taxon>Thermotogati</taxon>
        <taxon>Synergistota</taxon>
        <taxon>Synergistia</taxon>
        <taxon>Synergistales</taxon>
        <taxon>Acetomicrobiaceae</taxon>
        <taxon>Acetomicrobium</taxon>
    </lineage>
</organism>
<evidence type="ECO:0000256" key="1">
    <source>
        <dbReference type="SAM" id="MobiDB-lite"/>
    </source>
</evidence>
<feature type="compositionally biased region" description="Basic and acidic residues" evidence="1">
    <location>
        <begin position="1"/>
        <end position="11"/>
    </location>
</feature>
<reference evidence="2 3" key="1">
    <citation type="submission" date="2016-11" db="EMBL/GenBank/DDBJ databases">
        <authorList>
            <person name="Varghese N."/>
            <person name="Submissions S."/>
        </authorList>
    </citation>
    <scope>NUCLEOTIDE SEQUENCE [LARGE SCALE GENOMIC DNA]</scope>
    <source>
        <strain evidence="2 3">DSM 20664</strain>
    </source>
</reference>
<dbReference type="Proteomes" id="UP000185093">
    <property type="component" value="Unassembled WGS sequence"/>
</dbReference>
<keyword evidence="3" id="KW-1185">Reference proteome</keyword>